<feature type="binding site" evidence="19">
    <location>
        <position position="218"/>
    </location>
    <ligand>
        <name>Zn(2+)</name>
        <dbReference type="ChEBI" id="CHEBI:29105"/>
        <label>1</label>
    </ligand>
</feature>
<dbReference type="InterPro" id="IPR018506">
    <property type="entry name" value="Cyt_B5_heme-BS"/>
</dbReference>
<feature type="binding site" evidence="19">
    <location>
        <position position="247"/>
    </location>
    <ligand>
        <name>Zn(2+)</name>
        <dbReference type="ChEBI" id="CHEBI:29105"/>
        <label>1</label>
    </ligand>
</feature>
<comment type="pathway">
    <text evidence="3">Lipid metabolism.</text>
</comment>
<dbReference type="PRINTS" id="PR00363">
    <property type="entry name" value="CYTOCHROMEB5"/>
</dbReference>
<evidence type="ECO:0000256" key="21">
    <source>
        <dbReference type="SAM" id="Phobius"/>
    </source>
</evidence>
<dbReference type="EMBL" id="KV454429">
    <property type="protein sequence ID" value="ODQ80736.1"/>
    <property type="molecule type" value="Genomic_DNA"/>
</dbReference>
<feature type="binding site" evidence="19">
    <location>
        <position position="243"/>
    </location>
    <ligand>
        <name>Zn(2+)</name>
        <dbReference type="ChEBI" id="CHEBI:29105"/>
        <label>1</label>
    </ligand>
</feature>
<evidence type="ECO:0000313" key="24">
    <source>
        <dbReference type="Proteomes" id="UP000094336"/>
    </source>
</evidence>
<dbReference type="Gene3D" id="3.10.120.10">
    <property type="entry name" value="Cytochrome b5-like heme/steroid binding domain"/>
    <property type="match status" value="1"/>
</dbReference>
<dbReference type="PIRSF" id="PIRSF005149">
    <property type="entry name" value="IPC-B_HD"/>
    <property type="match status" value="1"/>
</dbReference>
<evidence type="ECO:0000313" key="23">
    <source>
        <dbReference type="EMBL" id="ODQ80736.1"/>
    </source>
</evidence>
<keyword evidence="17 18" id="KW-0275">Fatty acid biosynthesis</keyword>
<dbReference type="InterPro" id="IPR001199">
    <property type="entry name" value="Cyt_B5-like_heme/steroid-bd"/>
</dbReference>
<keyword evidence="14 18" id="KW-0408">Iron</keyword>
<evidence type="ECO:0000259" key="22">
    <source>
        <dbReference type="PROSITE" id="PS50255"/>
    </source>
</evidence>
<gene>
    <name evidence="23" type="ORF">BABINDRAFT_34639</name>
</gene>
<proteinExistence type="inferred from homology"/>
<evidence type="ECO:0000256" key="19">
    <source>
        <dbReference type="PIRSR" id="PIRSR005149-1"/>
    </source>
</evidence>
<dbReference type="GO" id="GO:0080132">
    <property type="term" value="F:fatty acid 2-hydroxylase activity"/>
    <property type="evidence" value="ECO:0007669"/>
    <property type="project" value="InterPro"/>
</dbReference>
<dbReference type="PROSITE" id="PS50255">
    <property type="entry name" value="CYTOCHROME_B5_2"/>
    <property type="match status" value="1"/>
</dbReference>
<feature type="binding site" description="axial binding residue" evidence="20">
    <location>
        <position position="38"/>
    </location>
    <ligand>
        <name>heme</name>
        <dbReference type="ChEBI" id="CHEBI:30413"/>
    </ligand>
    <ligandPart>
        <name>Fe</name>
        <dbReference type="ChEBI" id="CHEBI:18248"/>
    </ligandPart>
</feature>
<dbReference type="OrthoDB" id="2204368at2759"/>
<protein>
    <recommendedName>
        <fullName evidence="18">Ceramide very long chain fatty acid hydroxylase</fullName>
        <ecNumber evidence="18">1.-.-.-</ecNumber>
    </recommendedName>
</protein>
<feature type="binding site" evidence="19">
    <location>
        <position position="305"/>
    </location>
    <ligand>
        <name>Zn(2+)</name>
        <dbReference type="ChEBI" id="CHEBI:29105"/>
        <label>1</label>
    </ligand>
</feature>
<evidence type="ECO:0000256" key="8">
    <source>
        <dbReference type="ARBA" id="ARBA00022723"/>
    </source>
</evidence>
<accession>A0A1E3QSP7</accession>
<evidence type="ECO:0000256" key="7">
    <source>
        <dbReference type="ARBA" id="ARBA00022692"/>
    </source>
</evidence>
<comment type="cofactor">
    <cofactor evidence="18 19">
        <name>Zn(2+)</name>
        <dbReference type="ChEBI" id="CHEBI:29105"/>
    </cofactor>
    <text evidence="18 19">Binds 2 Zn(2+) ions per subunit that likely form a catalytic dimetal center.</text>
</comment>
<dbReference type="SUPFAM" id="SSF55856">
    <property type="entry name" value="Cytochrome b5-like heme/steroid binding domain"/>
    <property type="match status" value="1"/>
</dbReference>
<feature type="binding site" evidence="19">
    <location>
        <position position="318"/>
    </location>
    <ligand>
        <name>Zn(2+)</name>
        <dbReference type="ChEBI" id="CHEBI:29105"/>
        <label>1</label>
    </ligand>
</feature>
<evidence type="ECO:0000256" key="6">
    <source>
        <dbReference type="ARBA" id="ARBA00022617"/>
    </source>
</evidence>
<name>A0A1E3QSP7_9ASCO</name>
<sequence length="358" mass="41077">MSKKAYTAKDVRSHNRSTDCWVTLGEKVYDVTEFLDAHPGGPELIMEYAGRDITDIMKDAASHIHSSSAYEMLDDEMCTGKLVEAAVEEQPDLTTFSNELPAFTSMVTDTDAENDFSKHKFMDLAQPLMPQILKSHWTRDFYLDQVHRPRHCSAGARIYPNPIMDNLFSKTPWWLILCYAPIPYFAYRAASALLPPDQLYGLFGSGFLVWSLVEYLLHRFIFHIDSLLPDYCPRAFALHFVIHGRHHFLPMDANRISASPILLTVFSTSLFFLLRIVTGKAAGMALFSGAFTGFMAYEEFHISLHTRPQWLQEMKRYHLQHHYKNFDLGYGVTTKIWDYAFGTVLDAEDESQVYSKKP</sequence>
<evidence type="ECO:0000256" key="12">
    <source>
        <dbReference type="ARBA" id="ARBA00022989"/>
    </source>
</evidence>
<feature type="binding site" description="axial binding residue" evidence="20">
    <location>
        <position position="65"/>
    </location>
    <ligand>
        <name>heme</name>
        <dbReference type="ChEBI" id="CHEBI:30413"/>
    </ligand>
    <ligandPart>
        <name>Fe</name>
        <dbReference type="ChEBI" id="CHEBI:18248"/>
    </ligandPart>
</feature>
<keyword evidence="7 21" id="KW-0812">Transmembrane</keyword>
<feature type="transmembrane region" description="Helical" evidence="21">
    <location>
        <begin position="256"/>
        <end position="274"/>
    </location>
</feature>
<feature type="domain" description="Cytochrome b5 heme-binding" evidence="22">
    <location>
        <begin position="3"/>
        <end position="83"/>
    </location>
</feature>
<dbReference type="Pfam" id="PF04116">
    <property type="entry name" value="FA_hydroxylase"/>
    <property type="match status" value="1"/>
</dbReference>
<dbReference type="RefSeq" id="XP_018986064.1">
    <property type="nucleotide sequence ID" value="XM_019131684.1"/>
</dbReference>
<dbReference type="GO" id="GO:0020037">
    <property type="term" value="F:heme binding"/>
    <property type="evidence" value="ECO:0007669"/>
    <property type="project" value="InterPro"/>
</dbReference>
<feature type="binding site" evidence="19">
    <location>
        <position position="223"/>
    </location>
    <ligand>
        <name>Zn(2+)</name>
        <dbReference type="ChEBI" id="CHEBI:29105"/>
        <label>1</label>
    </ligand>
</feature>
<comment type="subcellular location">
    <subcellularLocation>
        <location evidence="1">Endoplasmic reticulum membrane</location>
        <topology evidence="1">Multi-pass membrane protein</topology>
    </subcellularLocation>
</comment>
<comment type="function">
    <text evidence="18">Ceramide hydroxylase involved in the hydroxylation of sphingolipid-associated very long chain fatty acids. Postulated to hydroxylate the very long chain fatty acid of dihydroceramides and phytoceramides at C-2.</text>
</comment>
<evidence type="ECO:0000256" key="20">
    <source>
        <dbReference type="PIRSR" id="PIRSR005149-50"/>
    </source>
</evidence>
<dbReference type="PROSITE" id="PS00191">
    <property type="entry name" value="CYTOCHROME_B5_1"/>
    <property type="match status" value="1"/>
</dbReference>
<dbReference type="FunFam" id="3.10.120.10:FF:000002">
    <property type="entry name" value="Cytochrome b5 type B"/>
    <property type="match status" value="1"/>
</dbReference>
<organism evidence="23 24">
    <name type="scientific">Babjeviella inositovora NRRL Y-12698</name>
    <dbReference type="NCBI Taxonomy" id="984486"/>
    <lineage>
        <taxon>Eukaryota</taxon>
        <taxon>Fungi</taxon>
        <taxon>Dikarya</taxon>
        <taxon>Ascomycota</taxon>
        <taxon>Saccharomycotina</taxon>
        <taxon>Pichiomycetes</taxon>
        <taxon>Serinales incertae sedis</taxon>
        <taxon>Babjeviella</taxon>
    </lineage>
</organism>
<evidence type="ECO:0000256" key="11">
    <source>
        <dbReference type="ARBA" id="ARBA00022833"/>
    </source>
</evidence>
<keyword evidence="16 18" id="KW-0472">Membrane</keyword>
<dbReference type="AlphaFoldDB" id="A0A1E3QSP7"/>
<dbReference type="SMART" id="SM01117">
    <property type="entry name" value="Cyt-b5"/>
    <property type="match status" value="1"/>
</dbReference>
<evidence type="ECO:0000256" key="2">
    <source>
        <dbReference type="ARBA" id="ARBA00004991"/>
    </source>
</evidence>
<keyword evidence="15 18" id="KW-0443">Lipid metabolism</keyword>
<keyword evidence="11 19" id="KW-0862">Zinc</keyword>
<keyword evidence="12 21" id="KW-1133">Transmembrane helix</keyword>
<dbReference type="Pfam" id="PF00173">
    <property type="entry name" value="Cyt-b5"/>
    <property type="match status" value="1"/>
</dbReference>
<keyword evidence="8 18" id="KW-0479">Metal-binding</keyword>
<evidence type="ECO:0000256" key="4">
    <source>
        <dbReference type="ARBA" id="ARBA00005747"/>
    </source>
</evidence>
<evidence type="ECO:0000256" key="15">
    <source>
        <dbReference type="ARBA" id="ARBA00023098"/>
    </source>
</evidence>
<evidence type="ECO:0000256" key="5">
    <source>
        <dbReference type="ARBA" id="ARBA00022516"/>
    </source>
</evidence>
<evidence type="ECO:0000256" key="9">
    <source>
        <dbReference type="ARBA" id="ARBA00022824"/>
    </source>
</evidence>
<comment type="similarity">
    <text evidence="4 18">Belongs to the sterol desaturase family. SCS7 subfamily.</text>
</comment>
<evidence type="ECO:0000256" key="17">
    <source>
        <dbReference type="ARBA" id="ARBA00023160"/>
    </source>
</evidence>
<dbReference type="EC" id="1.-.-.-" evidence="18"/>
<keyword evidence="24" id="KW-1185">Reference proteome</keyword>
<keyword evidence="9 18" id="KW-0256">Endoplasmic reticulum</keyword>
<dbReference type="GO" id="GO:0006633">
    <property type="term" value="P:fatty acid biosynthetic process"/>
    <property type="evidence" value="ECO:0007669"/>
    <property type="project" value="UniProtKB-KW"/>
</dbReference>
<comment type="pathway">
    <text evidence="2">Sphingolipid metabolism.</text>
</comment>
<evidence type="ECO:0000256" key="13">
    <source>
        <dbReference type="ARBA" id="ARBA00023002"/>
    </source>
</evidence>
<dbReference type="PANTHER" id="PTHR12863">
    <property type="entry name" value="FATTY ACID HYDROXYLASE"/>
    <property type="match status" value="1"/>
</dbReference>
<evidence type="ECO:0000256" key="14">
    <source>
        <dbReference type="ARBA" id="ARBA00023004"/>
    </source>
</evidence>
<dbReference type="InterPro" id="IPR014430">
    <property type="entry name" value="Scs7"/>
</dbReference>
<evidence type="ECO:0000256" key="18">
    <source>
        <dbReference type="PIRNR" id="PIRNR005149"/>
    </source>
</evidence>
<keyword evidence="13 18" id="KW-0560">Oxidoreductase</keyword>
<evidence type="ECO:0000256" key="3">
    <source>
        <dbReference type="ARBA" id="ARBA00005189"/>
    </source>
</evidence>
<feature type="binding site" evidence="19">
    <location>
        <position position="321"/>
    </location>
    <ligand>
        <name>Zn(2+)</name>
        <dbReference type="ChEBI" id="CHEBI:29105"/>
        <label>1</label>
    </ligand>
</feature>
<reference evidence="24" key="1">
    <citation type="submission" date="2016-05" db="EMBL/GenBank/DDBJ databases">
        <title>Comparative genomics of biotechnologically important yeasts.</title>
        <authorList>
            <consortium name="DOE Joint Genome Institute"/>
            <person name="Riley R."/>
            <person name="Haridas S."/>
            <person name="Wolfe K.H."/>
            <person name="Lopes M.R."/>
            <person name="Hittinger C.T."/>
            <person name="Goker M."/>
            <person name="Salamov A."/>
            <person name="Wisecaver J."/>
            <person name="Long T.M."/>
            <person name="Aerts A.L."/>
            <person name="Barry K."/>
            <person name="Choi C."/>
            <person name="Clum A."/>
            <person name="Coughlan A.Y."/>
            <person name="Deshpande S."/>
            <person name="Douglass A.P."/>
            <person name="Hanson S.J."/>
            <person name="Klenk H.-P."/>
            <person name="Labutti K."/>
            <person name="Lapidus A."/>
            <person name="Lindquist E."/>
            <person name="Lipzen A."/>
            <person name="Meier-Kolthoff J.P."/>
            <person name="Ohm R.A."/>
            <person name="Otillar R.P."/>
            <person name="Pangilinan J."/>
            <person name="Peng Y."/>
            <person name="Rokas A."/>
            <person name="Rosa C.A."/>
            <person name="Scheuner C."/>
            <person name="Sibirny A.A."/>
            <person name="Slot J.C."/>
            <person name="Stielow J.B."/>
            <person name="Sun H."/>
            <person name="Kurtzman C.P."/>
            <person name="Blackwell M."/>
            <person name="Grigoriev I.V."/>
            <person name="Jeffries T.W."/>
        </authorList>
    </citation>
    <scope>NUCLEOTIDE SEQUENCE [LARGE SCALE GENOMIC DNA]</scope>
    <source>
        <strain evidence="24">NRRL Y-12698</strain>
    </source>
</reference>
<keyword evidence="6 20" id="KW-0349">Heme</keyword>
<keyword evidence="10 18" id="KW-0276">Fatty acid metabolism</keyword>
<keyword evidence="5 18" id="KW-0444">Lipid biosynthesis</keyword>
<evidence type="ECO:0000256" key="16">
    <source>
        <dbReference type="ARBA" id="ARBA00023136"/>
    </source>
</evidence>
<dbReference type="PANTHER" id="PTHR12863:SF1">
    <property type="entry name" value="FATTY ACID 2-HYDROXYLASE"/>
    <property type="match status" value="1"/>
</dbReference>
<dbReference type="GeneID" id="30149537"/>
<dbReference type="InterPro" id="IPR036400">
    <property type="entry name" value="Cyt_B5-like_heme/steroid_sf"/>
</dbReference>
<comment type="cofactor">
    <cofactor evidence="20">
        <name>Fe cation</name>
        <dbReference type="ChEBI" id="CHEBI:24875"/>
    </cofactor>
</comment>
<feature type="binding site" evidence="19">
    <location>
        <position position="246"/>
    </location>
    <ligand>
        <name>Zn(2+)</name>
        <dbReference type="ChEBI" id="CHEBI:29105"/>
        <label>1</label>
    </ligand>
</feature>
<evidence type="ECO:0000256" key="1">
    <source>
        <dbReference type="ARBA" id="ARBA00004477"/>
    </source>
</evidence>
<feature type="transmembrane region" description="Helical" evidence="21">
    <location>
        <begin position="199"/>
        <end position="217"/>
    </location>
</feature>
<dbReference type="STRING" id="984486.A0A1E3QSP7"/>
<dbReference type="GO" id="GO:0005789">
    <property type="term" value="C:endoplasmic reticulum membrane"/>
    <property type="evidence" value="ECO:0007669"/>
    <property type="project" value="UniProtKB-SubCell"/>
</dbReference>
<dbReference type="GO" id="GO:0005506">
    <property type="term" value="F:iron ion binding"/>
    <property type="evidence" value="ECO:0007669"/>
    <property type="project" value="UniProtKB-UniRule"/>
</dbReference>
<evidence type="ECO:0000256" key="10">
    <source>
        <dbReference type="ARBA" id="ARBA00022832"/>
    </source>
</evidence>
<dbReference type="InterPro" id="IPR006694">
    <property type="entry name" value="Fatty_acid_hydroxylase"/>
</dbReference>
<feature type="binding site" evidence="19">
    <location>
        <position position="301"/>
    </location>
    <ligand>
        <name>Zn(2+)</name>
        <dbReference type="ChEBI" id="CHEBI:29105"/>
        <label>1</label>
    </ligand>
</feature>
<dbReference type="Proteomes" id="UP000094336">
    <property type="component" value="Unassembled WGS sequence"/>
</dbReference>
<feature type="binding site" evidence="19">
    <location>
        <position position="322"/>
    </location>
    <ligand>
        <name>Zn(2+)</name>
        <dbReference type="ChEBI" id="CHEBI:29105"/>
        <label>1</label>
    </ligand>
</feature>